<reference evidence="4" key="1">
    <citation type="journal article" date="2014" name="Proc. Natl. Acad. Sci. U.S.A.">
        <title>Extensive sampling of basidiomycete genomes demonstrates inadequacy of the white-rot/brown-rot paradigm for wood decay fungi.</title>
        <authorList>
            <person name="Riley R."/>
            <person name="Salamov A.A."/>
            <person name="Brown D.W."/>
            <person name="Nagy L.G."/>
            <person name="Floudas D."/>
            <person name="Held B.W."/>
            <person name="Levasseur A."/>
            <person name="Lombard V."/>
            <person name="Morin E."/>
            <person name="Otillar R."/>
            <person name="Lindquist E.A."/>
            <person name="Sun H."/>
            <person name="LaButti K.M."/>
            <person name="Schmutz J."/>
            <person name="Jabbour D."/>
            <person name="Luo H."/>
            <person name="Baker S.E."/>
            <person name="Pisabarro A.G."/>
            <person name="Walton J.D."/>
            <person name="Blanchette R.A."/>
            <person name="Henrissat B."/>
            <person name="Martin F."/>
            <person name="Cullen D."/>
            <person name="Hibbett D.S."/>
            <person name="Grigoriev I.V."/>
        </authorList>
    </citation>
    <scope>NUCLEOTIDE SEQUENCE [LARGE SCALE GENOMIC DNA]</scope>
    <source>
        <strain evidence="4">FD-172 SS1</strain>
    </source>
</reference>
<proteinExistence type="predicted"/>
<dbReference type="EMBL" id="KL198021">
    <property type="protein sequence ID" value="KDQ18423.1"/>
    <property type="molecule type" value="Genomic_DNA"/>
</dbReference>
<name>A0A067MRR2_BOTB1</name>
<dbReference type="HOGENOM" id="CLU_156965_0_0_1"/>
<dbReference type="GO" id="GO:0005634">
    <property type="term" value="C:nucleus"/>
    <property type="evidence" value="ECO:0007669"/>
    <property type="project" value="UniProtKB-ARBA"/>
</dbReference>
<evidence type="ECO:0000256" key="1">
    <source>
        <dbReference type="ARBA" id="ARBA00022884"/>
    </source>
</evidence>
<dbReference type="OrthoDB" id="3237746at2759"/>
<dbReference type="GO" id="GO:0003723">
    <property type="term" value="F:RNA binding"/>
    <property type="evidence" value="ECO:0007669"/>
    <property type="project" value="UniProtKB-KW"/>
</dbReference>
<dbReference type="AlphaFoldDB" id="A0A067MRR2"/>
<dbReference type="SUPFAM" id="SSF53098">
    <property type="entry name" value="Ribonuclease H-like"/>
    <property type="match status" value="1"/>
</dbReference>
<sequence length="104" mass="11482">MADGGSHFDNHAVGEFCEGRHIKRVTTPLFAPWANGLSEGSNKIMLGRICCLAAPSLDESAYIDVDPESLSDKWPDYLDKAIRQMNDRVLPATGYTPREILFGI</sequence>
<dbReference type="InterPro" id="IPR012337">
    <property type="entry name" value="RNaseH-like_sf"/>
</dbReference>
<evidence type="ECO:0000259" key="2">
    <source>
        <dbReference type="PROSITE" id="PS50994"/>
    </source>
</evidence>
<keyword evidence="4" id="KW-1185">Reference proteome</keyword>
<evidence type="ECO:0000313" key="4">
    <source>
        <dbReference type="Proteomes" id="UP000027195"/>
    </source>
</evidence>
<dbReference type="PROSITE" id="PS50994">
    <property type="entry name" value="INTEGRASE"/>
    <property type="match status" value="1"/>
</dbReference>
<feature type="domain" description="Integrase catalytic" evidence="2">
    <location>
        <begin position="1"/>
        <end position="104"/>
    </location>
</feature>
<accession>A0A067MRR2</accession>
<keyword evidence="1" id="KW-0694">RNA-binding</keyword>
<dbReference type="GO" id="GO:0015074">
    <property type="term" value="P:DNA integration"/>
    <property type="evidence" value="ECO:0007669"/>
    <property type="project" value="InterPro"/>
</dbReference>
<dbReference type="InterPro" id="IPR001584">
    <property type="entry name" value="Integrase_cat-core"/>
</dbReference>
<dbReference type="InterPro" id="IPR036397">
    <property type="entry name" value="RNaseH_sf"/>
</dbReference>
<gene>
    <name evidence="3" type="ORF">BOTBODRAFT_96904</name>
</gene>
<dbReference type="InParanoid" id="A0A067MRR2"/>
<dbReference type="Proteomes" id="UP000027195">
    <property type="component" value="Unassembled WGS sequence"/>
</dbReference>
<protein>
    <recommendedName>
        <fullName evidence="2">Integrase catalytic domain-containing protein</fullName>
    </recommendedName>
</protein>
<evidence type="ECO:0000313" key="3">
    <source>
        <dbReference type="EMBL" id="KDQ18423.1"/>
    </source>
</evidence>
<feature type="non-terminal residue" evidence="3">
    <location>
        <position position="104"/>
    </location>
</feature>
<organism evidence="3 4">
    <name type="scientific">Botryobasidium botryosum (strain FD-172 SS1)</name>
    <dbReference type="NCBI Taxonomy" id="930990"/>
    <lineage>
        <taxon>Eukaryota</taxon>
        <taxon>Fungi</taxon>
        <taxon>Dikarya</taxon>
        <taxon>Basidiomycota</taxon>
        <taxon>Agaricomycotina</taxon>
        <taxon>Agaricomycetes</taxon>
        <taxon>Cantharellales</taxon>
        <taxon>Botryobasidiaceae</taxon>
        <taxon>Botryobasidium</taxon>
    </lineage>
</organism>
<dbReference type="Gene3D" id="3.30.420.10">
    <property type="entry name" value="Ribonuclease H-like superfamily/Ribonuclease H"/>
    <property type="match status" value="1"/>
</dbReference>